<dbReference type="AlphaFoldDB" id="A0A3Q8S5T4"/>
<keyword evidence="2" id="KW-1133">Transmembrane helix</keyword>
<dbReference type="Proteomes" id="UP000273145">
    <property type="component" value="Chromosome"/>
</dbReference>
<evidence type="ECO:0000313" key="3">
    <source>
        <dbReference type="EMBL" id="AZK47861.1"/>
    </source>
</evidence>
<keyword evidence="2" id="KW-0812">Transmembrane</keyword>
<dbReference type="KEGG" id="plen:EIM92_18220"/>
<sequence length="174" mass="19663">MREQFRKTVKKNILAAVIAIGAYGAASGVLLANDMEMTPLMVLPDEAKERQLHPHHHEGHFRGGHIVIDTAELLNTEPKMLVEELKQGKSLLQVVQARKGWSEAEYVQKLIVVVTKHIDKAAAEGKFSKEKAETMKIELPLKLKKVVNRTWKSPSKGHPVTDYRNNTIQQRMPE</sequence>
<organism evidence="3 4">
    <name type="scientific">Paenibacillus lentus</name>
    <dbReference type="NCBI Taxonomy" id="1338368"/>
    <lineage>
        <taxon>Bacteria</taxon>
        <taxon>Bacillati</taxon>
        <taxon>Bacillota</taxon>
        <taxon>Bacilli</taxon>
        <taxon>Bacillales</taxon>
        <taxon>Paenibacillaceae</taxon>
        <taxon>Paenibacillus</taxon>
    </lineage>
</organism>
<name>A0A3Q8S5T4_9BACL</name>
<feature type="region of interest" description="Disordered" evidence="1">
    <location>
        <begin position="150"/>
        <end position="174"/>
    </location>
</feature>
<keyword evidence="4" id="KW-1185">Reference proteome</keyword>
<evidence type="ECO:0000313" key="4">
    <source>
        <dbReference type="Proteomes" id="UP000273145"/>
    </source>
</evidence>
<evidence type="ECO:0000256" key="2">
    <source>
        <dbReference type="SAM" id="Phobius"/>
    </source>
</evidence>
<accession>A0A3Q8S5T4</accession>
<keyword evidence="2" id="KW-0472">Membrane</keyword>
<proteinExistence type="predicted"/>
<reference evidence="3 4" key="1">
    <citation type="submission" date="2018-11" db="EMBL/GenBank/DDBJ databases">
        <title>Genome sequencing of Paenibacillus lentus DSM25539(T).</title>
        <authorList>
            <person name="Kook J.-K."/>
            <person name="Park S.-N."/>
            <person name="Lim Y.K."/>
        </authorList>
    </citation>
    <scope>NUCLEOTIDE SEQUENCE [LARGE SCALE GENOMIC DNA]</scope>
    <source>
        <strain evidence="3 4">DSM 25539</strain>
    </source>
</reference>
<feature type="transmembrane region" description="Helical" evidence="2">
    <location>
        <begin position="12"/>
        <end position="32"/>
    </location>
</feature>
<gene>
    <name evidence="3" type="ORF">EIM92_18220</name>
</gene>
<dbReference type="EMBL" id="CP034248">
    <property type="protein sequence ID" value="AZK47861.1"/>
    <property type="molecule type" value="Genomic_DNA"/>
</dbReference>
<evidence type="ECO:0000256" key="1">
    <source>
        <dbReference type="SAM" id="MobiDB-lite"/>
    </source>
</evidence>
<feature type="compositionally biased region" description="Polar residues" evidence="1">
    <location>
        <begin position="163"/>
        <end position="174"/>
    </location>
</feature>
<dbReference type="RefSeq" id="WP_125084032.1">
    <property type="nucleotide sequence ID" value="NZ_CP034248.1"/>
</dbReference>
<dbReference type="OrthoDB" id="2621999at2"/>
<protein>
    <submittedName>
        <fullName evidence="3">Uncharacterized protein</fullName>
    </submittedName>
</protein>